<keyword evidence="1" id="KW-0378">Hydrolase</keyword>
<dbReference type="EMBL" id="JADIMT010000044">
    <property type="protein sequence ID" value="MBO8436002.1"/>
    <property type="molecule type" value="Genomic_DNA"/>
</dbReference>
<dbReference type="SMART" id="SM00849">
    <property type="entry name" value="Lactamase_B"/>
    <property type="match status" value="1"/>
</dbReference>
<dbReference type="GO" id="GO:0004521">
    <property type="term" value="F:RNA endonuclease activity"/>
    <property type="evidence" value="ECO:0007669"/>
    <property type="project" value="TreeGrafter"/>
</dbReference>
<dbReference type="Proteomes" id="UP000823615">
    <property type="component" value="Unassembled WGS sequence"/>
</dbReference>
<dbReference type="Gene3D" id="3.40.50.10890">
    <property type="match status" value="1"/>
</dbReference>
<dbReference type="PANTHER" id="PTHR11203:SF37">
    <property type="entry name" value="INTEGRATOR COMPLEX SUBUNIT 11"/>
    <property type="match status" value="1"/>
</dbReference>
<dbReference type="InterPro" id="IPR022712">
    <property type="entry name" value="Beta_Casp"/>
</dbReference>
<evidence type="ECO:0000259" key="2">
    <source>
        <dbReference type="SMART" id="SM00849"/>
    </source>
</evidence>
<accession>A0A9D9DZN9</accession>
<dbReference type="PANTHER" id="PTHR11203">
    <property type="entry name" value="CLEAVAGE AND POLYADENYLATION SPECIFICITY FACTOR FAMILY MEMBER"/>
    <property type="match status" value="1"/>
</dbReference>
<dbReference type="GO" id="GO:0016787">
    <property type="term" value="F:hydrolase activity"/>
    <property type="evidence" value="ECO:0007669"/>
    <property type="project" value="UniProtKB-KW"/>
</dbReference>
<dbReference type="InterPro" id="IPR050698">
    <property type="entry name" value="MBL"/>
</dbReference>
<sequence length="555" mass="61877">MELTIFGAGRTVTGSSFLLEHDGFSVLIDLGLPQGSDEKKMGEDLPFSPAAVNAVVLTHAHIDHSGRLPLLAKEGYTGPIYATGATMSLASIMLEDSAHIQESEAEWKTRKRERHGEKPVEPLYTTDDARKALMLFEPVEYGERVTLSPSIWFEMIDAGHLLGSASVRFHLAVDGGEKMIVFSGDIGNIDQPMIRNPQYFTAADFVVMESTYGDRLHAEPKQNENETLMQRAKELAAITERTFKRGGNLIIPSFAVGRTQEILYLFRIMMDRHLIPFDVPVFVDSPMSVKATRVFSSCLRDDYFDDEARKMIKRGVNPILFPSLVTITDVEDSKALNSRKESAVIISSSGMCDAGRIRHHLKHNLWRAESTVLFVGYQAEGTLGRSLVDGTDHVTLFGEQIQVNAEIAVLEGTSGHADQKGLEKWINEFKMKPEAVFVVHGEENVSQYFASVLKNSFGHHAYAPMLFEHFDLLNDTIPIQCDTLLKEKVSSDLSDSVHTLAVMEDRLEDVIKRMKHSAATMNLTNEKKAKKLSDAIKRLASDVEFLVSKWDGDAK</sequence>
<protein>
    <submittedName>
        <fullName evidence="4">MBL fold metallo-hydrolase</fullName>
    </submittedName>
</protein>
<dbReference type="Pfam" id="PF10996">
    <property type="entry name" value="Beta-Casp"/>
    <property type="match status" value="1"/>
</dbReference>
<dbReference type="SUPFAM" id="SSF56281">
    <property type="entry name" value="Metallo-hydrolase/oxidoreductase"/>
    <property type="match status" value="1"/>
</dbReference>
<comment type="caution">
    <text evidence="4">The sequence shown here is derived from an EMBL/GenBank/DDBJ whole genome shotgun (WGS) entry which is preliminary data.</text>
</comment>
<evidence type="ECO:0000313" key="4">
    <source>
        <dbReference type="EMBL" id="MBO8436002.1"/>
    </source>
</evidence>
<dbReference type="AlphaFoldDB" id="A0A9D9DZN9"/>
<dbReference type="InterPro" id="IPR011108">
    <property type="entry name" value="RMMBL"/>
</dbReference>
<dbReference type="SMART" id="SM01027">
    <property type="entry name" value="Beta-Casp"/>
    <property type="match status" value="1"/>
</dbReference>
<dbReference type="InterPro" id="IPR036866">
    <property type="entry name" value="RibonucZ/Hydroxyglut_hydro"/>
</dbReference>
<organism evidence="4 5">
    <name type="scientific">Candidatus Ornithospirochaeta stercoripullorum</name>
    <dbReference type="NCBI Taxonomy" id="2840899"/>
    <lineage>
        <taxon>Bacteria</taxon>
        <taxon>Pseudomonadati</taxon>
        <taxon>Spirochaetota</taxon>
        <taxon>Spirochaetia</taxon>
        <taxon>Spirochaetales</taxon>
        <taxon>Spirochaetaceae</taxon>
        <taxon>Spirochaetaceae incertae sedis</taxon>
        <taxon>Candidatus Ornithospirochaeta</taxon>
    </lineage>
</organism>
<dbReference type="CDD" id="cd16295">
    <property type="entry name" value="TTHA0252-CPSF-like_MBL-fold"/>
    <property type="match status" value="1"/>
</dbReference>
<evidence type="ECO:0000259" key="3">
    <source>
        <dbReference type="SMART" id="SM01027"/>
    </source>
</evidence>
<reference evidence="4" key="1">
    <citation type="submission" date="2020-10" db="EMBL/GenBank/DDBJ databases">
        <authorList>
            <person name="Gilroy R."/>
        </authorList>
    </citation>
    <scope>NUCLEOTIDE SEQUENCE</scope>
    <source>
        <strain evidence="4">7293</strain>
    </source>
</reference>
<proteinExistence type="predicted"/>
<evidence type="ECO:0000313" key="5">
    <source>
        <dbReference type="Proteomes" id="UP000823615"/>
    </source>
</evidence>
<name>A0A9D9DZN9_9SPIO</name>
<evidence type="ECO:0000256" key="1">
    <source>
        <dbReference type="ARBA" id="ARBA00022801"/>
    </source>
</evidence>
<dbReference type="Gene3D" id="3.60.15.10">
    <property type="entry name" value="Ribonuclease Z/Hydroxyacylglutathione hydrolase-like"/>
    <property type="match status" value="1"/>
</dbReference>
<feature type="domain" description="Beta-Casp" evidence="3">
    <location>
        <begin position="259"/>
        <end position="387"/>
    </location>
</feature>
<dbReference type="InterPro" id="IPR001279">
    <property type="entry name" value="Metallo-B-lactamas"/>
</dbReference>
<reference evidence="4" key="2">
    <citation type="journal article" date="2021" name="PeerJ">
        <title>Extensive microbial diversity within the chicken gut microbiome revealed by metagenomics and culture.</title>
        <authorList>
            <person name="Gilroy R."/>
            <person name="Ravi A."/>
            <person name="Getino M."/>
            <person name="Pursley I."/>
            <person name="Horton D.L."/>
            <person name="Alikhan N.F."/>
            <person name="Baker D."/>
            <person name="Gharbi K."/>
            <person name="Hall N."/>
            <person name="Watson M."/>
            <person name="Adriaenssens E.M."/>
            <person name="Foster-Nyarko E."/>
            <person name="Jarju S."/>
            <person name="Secka A."/>
            <person name="Antonio M."/>
            <person name="Oren A."/>
            <person name="Chaudhuri R.R."/>
            <person name="La Ragione R."/>
            <person name="Hildebrand F."/>
            <person name="Pallen M.J."/>
        </authorList>
    </citation>
    <scope>NUCLEOTIDE SEQUENCE</scope>
    <source>
        <strain evidence="4">7293</strain>
    </source>
</reference>
<dbReference type="Pfam" id="PF07521">
    <property type="entry name" value="RMMBL"/>
    <property type="match status" value="1"/>
</dbReference>
<gene>
    <name evidence="4" type="ORF">IAA97_03380</name>
</gene>
<dbReference type="Pfam" id="PF00753">
    <property type="entry name" value="Lactamase_B"/>
    <property type="match status" value="1"/>
</dbReference>
<feature type="domain" description="Metallo-beta-lactamase" evidence="2">
    <location>
        <begin position="13"/>
        <end position="241"/>
    </location>
</feature>